<evidence type="ECO:0000256" key="7">
    <source>
        <dbReference type="SAM" id="Phobius"/>
    </source>
</evidence>
<feature type="transmembrane region" description="Helical" evidence="7">
    <location>
        <begin position="204"/>
        <end position="221"/>
    </location>
</feature>
<protein>
    <submittedName>
        <fullName evidence="8">Hemolysin III family protein</fullName>
    </submittedName>
</protein>
<dbReference type="RefSeq" id="WP_277731345.1">
    <property type="nucleotide sequence ID" value="NZ_CP120733.1"/>
</dbReference>
<feature type="transmembrane region" description="Helical" evidence="7">
    <location>
        <begin position="93"/>
        <end position="113"/>
    </location>
</feature>
<keyword evidence="6 7" id="KW-0472">Membrane</keyword>
<dbReference type="NCBIfam" id="TIGR01065">
    <property type="entry name" value="hlyIII"/>
    <property type="match status" value="1"/>
</dbReference>
<evidence type="ECO:0000256" key="3">
    <source>
        <dbReference type="ARBA" id="ARBA00022475"/>
    </source>
</evidence>
<name>A0ABY8EF15_9FIRM</name>
<evidence type="ECO:0000256" key="2">
    <source>
        <dbReference type="ARBA" id="ARBA00008488"/>
    </source>
</evidence>
<sequence>MKSIDGNIKLKPKYTIKEEIANSITHGIGALFSIVTLTILLVYSISEKNTISIVAFSIYGFGSISLYIASTLYHSFQQEKLKKIFRLFDHSSIYLCIAGTCTPVILLSMTGYWRIGLLSAIWTIALLGITFKVLTFNNFEKYKVFSLSLYIFMGWLMVIAIKPMIKVVPVEFFMWLLAGGLVYTVGTIFYAIKKIPYNHAIWHLFVLAGSVIHFFGIFLYLR</sequence>
<dbReference type="InterPro" id="IPR004254">
    <property type="entry name" value="AdipoR/HlyIII-related"/>
</dbReference>
<feature type="transmembrane region" description="Helical" evidence="7">
    <location>
        <begin position="144"/>
        <end position="161"/>
    </location>
</feature>
<proteinExistence type="inferred from homology"/>
<evidence type="ECO:0000313" key="9">
    <source>
        <dbReference type="Proteomes" id="UP001222800"/>
    </source>
</evidence>
<dbReference type="PANTHER" id="PTHR20855">
    <property type="entry name" value="ADIPOR/PROGESTIN RECEPTOR-RELATED"/>
    <property type="match status" value="1"/>
</dbReference>
<feature type="transmembrane region" description="Helical" evidence="7">
    <location>
        <begin position="51"/>
        <end position="73"/>
    </location>
</feature>
<feature type="transmembrane region" description="Helical" evidence="7">
    <location>
        <begin position="20"/>
        <end position="45"/>
    </location>
</feature>
<evidence type="ECO:0000256" key="5">
    <source>
        <dbReference type="ARBA" id="ARBA00022989"/>
    </source>
</evidence>
<gene>
    <name evidence="8" type="ORF">P4S50_13620</name>
</gene>
<dbReference type="PANTHER" id="PTHR20855:SF3">
    <property type="entry name" value="LD03007P"/>
    <property type="match status" value="1"/>
</dbReference>
<feature type="transmembrane region" description="Helical" evidence="7">
    <location>
        <begin position="173"/>
        <end position="192"/>
    </location>
</feature>
<keyword evidence="5 7" id="KW-1133">Transmembrane helix</keyword>
<dbReference type="Proteomes" id="UP001222800">
    <property type="component" value="Chromosome"/>
</dbReference>
<evidence type="ECO:0000256" key="6">
    <source>
        <dbReference type="ARBA" id="ARBA00023136"/>
    </source>
</evidence>
<dbReference type="InterPro" id="IPR005744">
    <property type="entry name" value="Hy-lIII"/>
</dbReference>
<accession>A0ABY8EF15</accession>
<evidence type="ECO:0000256" key="4">
    <source>
        <dbReference type="ARBA" id="ARBA00022692"/>
    </source>
</evidence>
<comment type="similarity">
    <text evidence="2">Belongs to the UPF0073 (Hly-III) family.</text>
</comment>
<keyword evidence="4 7" id="KW-0812">Transmembrane</keyword>
<comment type="subcellular location">
    <subcellularLocation>
        <location evidence="1">Cell membrane</location>
        <topology evidence="1">Multi-pass membrane protein</topology>
    </subcellularLocation>
</comment>
<keyword evidence="3" id="KW-1003">Cell membrane</keyword>
<dbReference type="Pfam" id="PF03006">
    <property type="entry name" value="HlyIII"/>
    <property type="match status" value="1"/>
</dbReference>
<feature type="transmembrane region" description="Helical" evidence="7">
    <location>
        <begin position="119"/>
        <end position="137"/>
    </location>
</feature>
<reference evidence="8 9" key="1">
    <citation type="submission" date="2023-03" db="EMBL/GenBank/DDBJ databases">
        <title>Complete genome sequence of Tepidibacter sp. SWIR-1, isolated from a deep-sea hydrothermal vent.</title>
        <authorList>
            <person name="Li X."/>
        </authorList>
    </citation>
    <scope>NUCLEOTIDE SEQUENCE [LARGE SCALE GENOMIC DNA]</scope>
    <source>
        <strain evidence="8 9">SWIR-1</strain>
    </source>
</reference>
<evidence type="ECO:0000256" key="1">
    <source>
        <dbReference type="ARBA" id="ARBA00004651"/>
    </source>
</evidence>
<evidence type="ECO:0000313" key="8">
    <source>
        <dbReference type="EMBL" id="WFD09420.1"/>
    </source>
</evidence>
<dbReference type="EMBL" id="CP120733">
    <property type="protein sequence ID" value="WFD09420.1"/>
    <property type="molecule type" value="Genomic_DNA"/>
</dbReference>
<keyword evidence="9" id="KW-1185">Reference proteome</keyword>
<organism evidence="8 9">
    <name type="scientific">Tepidibacter hydrothermalis</name>
    <dbReference type="NCBI Taxonomy" id="3036126"/>
    <lineage>
        <taxon>Bacteria</taxon>
        <taxon>Bacillati</taxon>
        <taxon>Bacillota</taxon>
        <taxon>Clostridia</taxon>
        <taxon>Peptostreptococcales</taxon>
        <taxon>Peptostreptococcaceae</taxon>
        <taxon>Tepidibacter</taxon>
    </lineage>
</organism>